<organism evidence="1 2">
    <name type="scientific">Myxococcus landrumensis</name>
    <dbReference type="NCBI Taxonomy" id="2813577"/>
    <lineage>
        <taxon>Bacteria</taxon>
        <taxon>Pseudomonadati</taxon>
        <taxon>Myxococcota</taxon>
        <taxon>Myxococcia</taxon>
        <taxon>Myxococcales</taxon>
        <taxon>Cystobacterineae</taxon>
        <taxon>Myxococcaceae</taxon>
        <taxon>Myxococcus</taxon>
    </lineage>
</organism>
<keyword evidence="2" id="KW-1185">Reference proteome</keyword>
<evidence type="ECO:0008006" key="3">
    <source>
        <dbReference type="Google" id="ProtNLM"/>
    </source>
</evidence>
<evidence type="ECO:0000313" key="1">
    <source>
        <dbReference type="EMBL" id="QSQ14265.1"/>
    </source>
</evidence>
<evidence type="ECO:0000313" key="2">
    <source>
        <dbReference type="Proteomes" id="UP000663090"/>
    </source>
</evidence>
<accession>A0ABX7N6A8</accession>
<protein>
    <recommendedName>
        <fullName evidence="3">Outer membrane protein beta-barrel domain-containing protein</fullName>
    </recommendedName>
</protein>
<dbReference type="Proteomes" id="UP000663090">
    <property type="component" value="Chromosome"/>
</dbReference>
<name>A0ABX7N6A8_9BACT</name>
<dbReference type="RefSeq" id="WP_206716055.1">
    <property type="nucleotide sequence ID" value="NZ_CP071091.1"/>
</dbReference>
<dbReference type="EMBL" id="CP071091">
    <property type="protein sequence ID" value="QSQ14265.1"/>
    <property type="molecule type" value="Genomic_DNA"/>
</dbReference>
<gene>
    <name evidence="1" type="ORF">JY572_39190</name>
</gene>
<proteinExistence type="predicted"/>
<sequence length="197" mass="21577">MKLSGLAAGLVVVWLLLGLPARAESPASEAPWYVPDHAALQFAGSIGMLAAGPGWAFLDEQVDVQMLLGWAPRSVAGADFVTLTLKAQWHPFRITRGDWSIRPLTIGAAFSYTFGDRYFLTLPDRYEPGYYWFKTALRPALLLGGSVGHAVPELGVSLLEGYYELVATDYRIVQFVQNPLTVNTGLFSLALGARLRF</sequence>
<reference evidence="1 2" key="1">
    <citation type="submission" date="2021-02" db="EMBL/GenBank/DDBJ databases">
        <title>De Novo genome assembly of isolated myxobacteria.</title>
        <authorList>
            <person name="Stevens D.C."/>
        </authorList>
    </citation>
    <scope>NUCLEOTIDE SEQUENCE [LARGE SCALE GENOMIC DNA]</scope>
    <source>
        <strain evidence="1 2">SCHIC003</strain>
    </source>
</reference>